<keyword evidence="4" id="KW-0804">Transcription</keyword>
<dbReference type="Pfam" id="PF08281">
    <property type="entry name" value="Sigma70_r4_2"/>
    <property type="match status" value="1"/>
</dbReference>
<comment type="similarity">
    <text evidence="1">Belongs to the sigma-70 factor family. ECF subfamily.</text>
</comment>
<evidence type="ECO:0000256" key="3">
    <source>
        <dbReference type="ARBA" id="ARBA00023082"/>
    </source>
</evidence>
<dbReference type="SUPFAM" id="SSF88946">
    <property type="entry name" value="Sigma2 domain of RNA polymerase sigma factors"/>
    <property type="match status" value="1"/>
</dbReference>
<dbReference type="Pfam" id="PF04542">
    <property type="entry name" value="Sigma70_r2"/>
    <property type="match status" value="1"/>
</dbReference>
<gene>
    <name evidence="7" type="ORF">SAMN04488554_3149</name>
</gene>
<dbReference type="PANTHER" id="PTHR43133">
    <property type="entry name" value="RNA POLYMERASE ECF-TYPE SIGMA FACTO"/>
    <property type="match status" value="1"/>
</dbReference>
<sequence>MTVDRIDLGTFCRLSLRAGTGHTGAVTTADARRPLTAADRAALLTRSAGGDREAFAALYDDVAALAFGVAVRIVRDRDLAADVTQEAMVEIWRTASRYRPESGPVTAWVALVTRRRAVDRVRAEQSYRDRTEKVGPQAFDRPFDEVSETVVGRDQARAVRTCLGTLTDLQRDAVERAFYGGLTYREVAEESGAALPTVKSRIRDGLLRLRSCLGLERAGGAR</sequence>
<evidence type="ECO:0000259" key="6">
    <source>
        <dbReference type="Pfam" id="PF08281"/>
    </source>
</evidence>
<keyword evidence="8" id="KW-1185">Reference proteome</keyword>
<proteinExistence type="inferred from homology"/>
<feature type="domain" description="RNA polymerase sigma factor 70 region 4 type 2" evidence="6">
    <location>
        <begin position="157"/>
        <end position="209"/>
    </location>
</feature>
<organism evidence="7 8">
    <name type="scientific">Ruania alba</name>
    <dbReference type="NCBI Taxonomy" id="648782"/>
    <lineage>
        <taxon>Bacteria</taxon>
        <taxon>Bacillati</taxon>
        <taxon>Actinomycetota</taxon>
        <taxon>Actinomycetes</taxon>
        <taxon>Micrococcales</taxon>
        <taxon>Ruaniaceae</taxon>
        <taxon>Ruania</taxon>
    </lineage>
</organism>
<keyword evidence="2" id="KW-0805">Transcription regulation</keyword>
<feature type="domain" description="RNA polymerase sigma-70 region 2" evidence="5">
    <location>
        <begin position="58"/>
        <end position="125"/>
    </location>
</feature>
<evidence type="ECO:0000256" key="1">
    <source>
        <dbReference type="ARBA" id="ARBA00010641"/>
    </source>
</evidence>
<dbReference type="InterPro" id="IPR013324">
    <property type="entry name" value="RNA_pol_sigma_r3/r4-like"/>
</dbReference>
<dbReference type="GO" id="GO:0016987">
    <property type="term" value="F:sigma factor activity"/>
    <property type="evidence" value="ECO:0007669"/>
    <property type="project" value="UniProtKB-KW"/>
</dbReference>
<dbReference type="NCBIfam" id="TIGR02937">
    <property type="entry name" value="sigma70-ECF"/>
    <property type="match status" value="1"/>
</dbReference>
<dbReference type="InterPro" id="IPR007627">
    <property type="entry name" value="RNA_pol_sigma70_r2"/>
</dbReference>
<dbReference type="GO" id="GO:0003677">
    <property type="term" value="F:DNA binding"/>
    <property type="evidence" value="ECO:0007669"/>
    <property type="project" value="InterPro"/>
</dbReference>
<protein>
    <submittedName>
        <fullName evidence="7">RNA polymerase, sigma subunit, ECF family</fullName>
    </submittedName>
</protein>
<dbReference type="STRING" id="648782.SAMN04488554_3149"/>
<dbReference type="InterPro" id="IPR039425">
    <property type="entry name" value="RNA_pol_sigma-70-like"/>
</dbReference>
<dbReference type="Proteomes" id="UP000199220">
    <property type="component" value="Unassembled WGS sequence"/>
</dbReference>
<evidence type="ECO:0000256" key="2">
    <source>
        <dbReference type="ARBA" id="ARBA00023015"/>
    </source>
</evidence>
<dbReference type="InterPro" id="IPR013325">
    <property type="entry name" value="RNA_pol_sigma_r2"/>
</dbReference>
<evidence type="ECO:0000313" key="8">
    <source>
        <dbReference type="Proteomes" id="UP000199220"/>
    </source>
</evidence>
<dbReference type="OrthoDB" id="9784272at2"/>
<dbReference type="SUPFAM" id="SSF88659">
    <property type="entry name" value="Sigma3 and sigma4 domains of RNA polymerase sigma factors"/>
    <property type="match status" value="1"/>
</dbReference>
<evidence type="ECO:0000313" key="7">
    <source>
        <dbReference type="EMBL" id="SEE84246.1"/>
    </source>
</evidence>
<dbReference type="InterPro" id="IPR036388">
    <property type="entry name" value="WH-like_DNA-bd_sf"/>
</dbReference>
<evidence type="ECO:0000259" key="5">
    <source>
        <dbReference type="Pfam" id="PF04542"/>
    </source>
</evidence>
<dbReference type="EMBL" id="FNTX01000002">
    <property type="protein sequence ID" value="SEE84246.1"/>
    <property type="molecule type" value="Genomic_DNA"/>
</dbReference>
<dbReference type="CDD" id="cd06171">
    <property type="entry name" value="Sigma70_r4"/>
    <property type="match status" value="1"/>
</dbReference>
<dbReference type="PANTHER" id="PTHR43133:SF66">
    <property type="entry name" value="ECF RNA POLYMERASE SIGMA FACTOR SIGK"/>
    <property type="match status" value="1"/>
</dbReference>
<reference evidence="8" key="1">
    <citation type="submission" date="2016-10" db="EMBL/GenBank/DDBJ databases">
        <authorList>
            <person name="Varghese N."/>
            <person name="Submissions S."/>
        </authorList>
    </citation>
    <scope>NUCLEOTIDE SEQUENCE [LARGE SCALE GENOMIC DNA]</scope>
    <source>
        <strain evidence="8">DSM 21368</strain>
    </source>
</reference>
<dbReference type="InterPro" id="IPR014284">
    <property type="entry name" value="RNA_pol_sigma-70_dom"/>
</dbReference>
<keyword evidence="3" id="KW-0731">Sigma factor</keyword>
<dbReference type="Gene3D" id="1.10.1740.10">
    <property type="match status" value="1"/>
</dbReference>
<dbReference type="Gene3D" id="1.10.10.10">
    <property type="entry name" value="Winged helix-like DNA-binding domain superfamily/Winged helix DNA-binding domain"/>
    <property type="match status" value="1"/>
</dbReference>
<name>A0A1H5M4I0_9MICO</name>
<accession>A0A1H5M4I0</accession>
<dbReference type="InterPro" id="IPR013249">
    <property type="entry name" value="RNA_pol_sigma70_r4_t2"/>
</dbReference>
<evidence type="ECO:0000256" key="4">
    <source>
        <dbReference type="ARBA" id="ARBA00023163"/>
    </source>
</evidence>
<dbReference type="GO" id="GO:0006352">
    <property type="term" value="P:DNA-templated transcription initiation"/>
    <property type="evidence" value="ECO:0007669"/>
    <property type="project" value="InterPro"/>
</dbReference>
<dbReference type="AlphaFoldDB" id="A0A1H5M4I0"/>